<accession>A0A1V9X9E7</accession>
<gene>
    <name evidence="2" type="ORF">BIW11_11799</name>
</gene>
<dbReference type="Proteomes" id="UP000192247">
    <property type="component" value="Unassembled WGS sequence"/>
</dbReference>
<comment type="caution">
    <text evidence="2">The sequence shown here is derived from an EMBL/GenBank/DDBJ whole genome shotgun (WGS) entry which is preliminary data.</text>
</comment>
<feature type="transmembrane region" description="Helical" evidence="1">
    <location>
        <begin position="55"/>
        <end position="81"/>
    </location>
</feature>
<evidence type="ECO:0000313" key="2">
    <source>
        <dbReference type="EMBL" id="OQR70177.1"/>
    </source>
</evidence>
<name>A0A1V9X9E7_9ACAR</name>
<proteinExistence type="predicted"/>
<sequence length="126" mass="14173">MKVPPAQSDLVHLLQAKEIAKRVPDNMQSIRRIVEFSRASRDQGKDPNIYTPTPIYVSVIIMVVAFLYVSFTLSAFIAYLTDTESAVPVRRSERQELLPNPKGKVLGKAENARKGIVDEIRHKLAL</sequence>
<reference evidence="2 3" key="1">
    <citation type="journal article" date="2017" name="Gigascience">
        <title>Draft genome of the honey bee ectoparasitic mite, Tropilaelaps mercedesae, is shaped by the parasitic life history.</title>
        <authorList>
            <person name="Dong X."/>
            <person name="Armstrong S.D."/>
            <person name="Xia D."/>
            <person name="Makepeace B.L."/>
            <person name="Darby A.C."/>
            <person name="Kadowaki T."/>
        </authorList>
    </citation>
    <scope>NUCLEOTIDE SEQUENCE [LARGE SCALE GENOMIC DNA]</scope>
    <source>
        <strain evidence="2">Wuxi-XJTLU</strain>
    </source>
</reference>
<keyword evidence="1" id="KW-0472">Membrane</keyword>
<evidence type="ECO:0000313" key="3">
    <source>
        <dbReference type="Proteomes" id="UP000192247"/>
    </source>
</evidence>
<protein>
    <submittedName>
        <fullName evidence="2">Uncharacterized protein</fullName>
    </submittedName>
</protein>
<keyword evidence="1" id="KW-0812">Transmembrane</keyword>
<dbReference type="EMBL" id="MNPL01018405">
    <property type="protein sequence ID" value="OQR70177.1"/>
    <property type="molecule type" value="Genomic_DNA"/>
</dbReference>
<organism evidence="2 3">
    <name type="scientific">Tropilaelaps mercedesae</name>
    <dbReference type="NCBI Taxonomy" id="418985"/>
    <lineage>
        <taxon>Eukaryota</taxon>
        <taxon>Metazoa</taxon>
        <taxon>Ecdysozoa</taxon>
        <taxon>Arthropoda</taxon>
        <taxon>Chelicerata</taxon>
        <taxon>Arachnida</taxon>
        <taxon>Acari</taxon>
        <taxon>Parasitiformes</taxon>
        <taxon>Mesostigmata</taxon>
        <taxon>Gamasina</taxon>
        <taxon>Dermanyssoidea</taxon>
        <taxon>Laelapidae</taxon>
        <taxon>Tropilaelaps</taxon>
    </lineage>
</organism>
<dbReference type="InParanoid" id="A0A1V9X9E7"/>
<evidence type="ECO:0000256" key="1">
    <source>
        <dbReference type="SAM" id="Phobius"/>
    </source>
</evidence>
<dbReference type="AlphaFoldDB" id="A0A1V9X9E7"/>
<keyword evidence="3" id="KW-1185">Reference proteome</keyword>
<keyword evidence="1" id="KW-1133">Transmembrane helix</keyword>